<evidence type="ECO:0000256" key="2">
    <source>
        <dbReference type="ARBA" id="ARBA00009265"/>
    </source>
</evidence>
<dbReference type="PANTHER" id="PTHR13471">
    <property type="entry name" value="TETRATRICOPEPTIDE-LIKE HELICAL"/>
    <property type="match status" value="1"/>
</dbReference>
<dbReference type="InterPro" id="IPR013633">
    <property type="entry name" value="NRDE-2"/>
</dbReference>
<dbReference type="EMBL" id="JACDTQ010001386">
    <property type="protein sequence ID" value="KAF5922960.1"/>
    <property type="molecule type" value="Genomic_DNA"/>
</dbReference>
<feature type="compositionally biased region" description="Basic residues" evidence="4">
    <location>
        <begin position="45"/>
        <end position="74"/>
    </location>
</feature>
<feature type="region of interest" description="Disordered" evidence="4">
    <location>
        <begin position="257"/>
        <end position="280"/>
    </location>
</feature>
<protein>
    <recommendedName>
        <fullName evidence="7">Protein NRDE2 homolog</fullName>
    </recommendedName>
</protein>
<dbReference type="Pfam" id="PF08424">
    <property type="entry name" value="NRDE-2"/>
    <property type="match status" value="1"/>
</dbReference>
<feature type="region of interest" description="Disordered" evidence="4">
    <location>
        <begin position="571"/>
        <end position="597"/>
    </location>
</feature>
<organism evidence="5 6">
    <name type="scientific">Diceros bicornis minor</name>
    <name type="common">South-central black rhinoceros</name>
    <dbReference type="NCBI Taxonomy" id="77932"/>
    <lineage>
        <taxon>Eukaryota</taxon>
        <taxon>Metazoa</taxon>
        <taxon>Chordata</taxon>
        <taxon>Craniata</taxon>
        <taxon>Vertebrata</taxon>
        <taxon>Euteleostomi</taxon>
        <taxon>Mammalia</taxon>
        <taxon>Eutheria</taxon>
        <taxon>Laurasiatheria</taxon>
        <taxon>Perissodactyla</taxon>
        <taxon>Rhinocerotidae</taxon>
        <taxon>Diceros</taxon>
    </lineage>
</organism>
<comment type="caution">
    <text evidence="5">The sequence shown here is derived from an EMBL/GenBank/DDBJ whole genome shotgun (WGS) entry which is preliminary data.</text>
</comment>
<gene>
    <name evidence="5" type="ORF">HPG69_013306</name>
</gene>
<name>A0A7J7F4K5_DICBM</name>
<feature type="compositionally biased region" description="Basic and acidic residues" evidence="4">
    <location>
        <begin position="86"/>
        <end position="107"/>
    </location>
</feature>
<evidence type="ECO:0000256" key="1">
    <source>
        <dbReference type="ARBA" id="ARBA00004123"/>
    </source>
</evidence>
<comment type="similarity">
    <text evidence="2">Belongs to the NRDE2 family.</text>
</comment>
<dbReference type="CDD" id="cd22200">
    <property type="entry name" value="NRDE2_MID"/>
    <property type="match status" value="1"/>
</dbReference>
<feature type="compositionally biased region" description="Basic and acidic residues" evidence="4">
    <location>
        <begin position="269"/>
        <end position="280"/>
    </location>
</feature>
<dbReference type="Proteomes" id="UP000551758">
    <property type="component" value="Unassembled WGS sequence"/>
</dbReference>
<keyword evidence="6" id="KW-1185">Reference proteome</keyword>
<reference evidence="5 6" key="1">
    <citation type="journal article" date="2020" name="Mol. Biol. Evol.">
        <title>Interspecific Gene Flow and the Evolution of Specialization in Black and White Rhinoceros.</title>
        <authorList>
            <person name="Moodley Y."/>
            <person name="Westbury M.V."/>
            <person name="Russo I.M."/>
            <person name="Gopalakrishnan S."/>
            <person name="Rakotoarivelo A."/>
            <person name="Olsen R.A."/>
            <person name="Prost S."/>
            <person name="Tunstall T."/>
            <person name="Ryder O.A."/>
            <person name="Dalen L."/>
            <person name="Bruford M.W."/>
        </authorList>
    </citation>
    <scope>NUCLEOTIDE SEQUENCE [LARGE SCALE GENOMIC DNA]</scope>
    <source>
        <strain evidence="5">SBR-YM</strain>
        <tissue evidence="5">Skin</tissue>
    </source>
</reference>
<comment type="subcellular location">
    <subcellularLocation>
        <location evidence="1">Nucleus</location>
    </subcellularLocation>
</comment>
<dbReference type="GO" id="GO:0031048">
    <property type="term" value="P:regulatory ncRNA-mediated heterochromatin formation"/>
    <property type="evidence" value="ECO:0007669"/>
    <property type="project" value="TreeGrafter"/>
</dbReference>
<feature type="compositionally biased region" description="Basic and acidic residues" evidence="4">
    <location>
        <begin position="619"/>
        <end position="633"/>
    </location>
</feature>
<dbReference type="GO" id="GO:1902369">
    <property type="term" value="P:negative regulation of RNA catabolic process"/>
    <property type="evidence" value="ECO:0007669"/>
    <property type="project" value="TreeGrafter"/>
</dbReference>
<dbReference type="PANTHER" id="PTHR13471:SF0">
    <property type="entry name" value="NUCLEAR EXOSOME REGULATOR NRDE2"/>
    <property type="match status" value="1"/>
</dbReference>
<dbReference type="SUPFAM" id="SSF48452">
    <property type="entry name" value="TPR-like"/>
    <property type="match status" value="1"/>
</dbReference>
<dbReference type="FunFam" id="1.25.40.10:FF:000185">
    <property type="entry name" value="NRDE-2, necessary for RNA interference, domain-containing"/>
    <property type="match status" value="1"/>
</dbReference>
<feature type="region of interest" description="Disordered" evidence="4">
    <location>
        <begin position="1"/>
        <end position="116"/>
    </location>
</feature>
<feature type="region of interest" description="Disordered" evidence="4">
    <location>
        <begin position="619"/>
        <end position="648"/>
    </location>
</feature>
<dbReference type="Gene3D" id="1.25.40.10">
    <property type="entry name" value="Tetratricopeptide repeat domain"/>
    <property type="match status" value="2"/>
</dbReference>
<feature type="compositionally biased region" description="Acidic residues" evidence="4">
    <location>
        <begin position="582"/>
        <end position="596"/>
    </location>
</feature>
<proteinExistence type="inferred from homology"/>
<evidence type="ECO:0000313" key="6">
    <source>
        <dbReference type="Proteomes" id="UP000551758"/>
    </source>
</evidence>
<dbReference type="InterPro" id="IPR011990">
    <property type="entry name" value="TPR-like_helical_dom_sf"/>
</dbReference>
<feature type="compositionally biased region" description="Polar residues" evidence="4">
    <location>
        <begin position="257"/>
        <end position="268"/>
    </location>
</feature>
<accession>A0A7J7F4K5</accession>
<evidence type="ECO:0000256" key="4">
    <source>
        <dbReference type="SAM" id="MobiDB-lite"/>
    </source>
</evidence>
<evidence type="ECO:0000313" key="5">
    <source>
        <dbReference type="EMBL" id="KAF5922960.1"/>
    </source>
</evidence>
<keyword evidence="3" id="KW-0539">Nucleus</keyword>
<evidence type="ECO:0008006" key="7">
    <source>
        <dbReference type="Google" id="ProtNLM"/>
    </source>
</evidence>
<dbReference type="GO" id="GO:0071013">
    <property type="term" value="C:catalytic step 2 spliceosome"/>
    <property type="evidence" value="ECO:0007669"/>
    <property type="project" value="TreeGrafter"/>
</dbReference>
<sequence>MALFPAFAGVSEAPDSGSSRKGPTLKSLRSPLKSESSDESDTNKKLKQTSRKKKKEKKKKRKHEHHRKTKRKRGQSSNSGSELDTDSEKDKSSRSIRDNKKETEKPNQENNAAADAGRRFVWLEDIQALTGETFRTDKKPDPANWEYKSLYRGDIARNNVKVRYKRKGDSCLGINPKKQCISWEGASREKKHSHKHVERYFTKKNVGLMNIDGVAISSKTEAPSSEPISFIPVKGSDDVLPPVTTWLNPLGIYDPSTTQWLQGQGPSEQESKQPDSQPDRENALLKAKVEEFNRRVRENPRDIQLWMAFVAFQDEVMKSPGLYAIEEGEQEKRKRSLKLLLEKKLAILERAIESNQSSVDLKLAKLKLCTEFWEPSTLVKEWQKLIFLHPNNTALWQKYLLFCQSQFSTFSISKIHSLYGKCLSTLSAVKDGSILSHPELPGTEEAMFVVLTRILPLLCPLSALFLQQCHFLRQAGHSEKAVSLFQAMIDFTFFKPDSVKGLPTRGQVEFFEPFWDSGEPRAGEKGARGWRAWMHQQERGGWVVINPELELFFRLTRGFVYEEDNLQGKRNHSQSDVKLDFSEDDDDDEPEDDDQEIRDKTLPRWQIWLAAERSRDQRHWRPWRPDKTKKQTEEDCEDPERQASTPPQEGCPLRSLCLLSIPIGFWSPERRLLGSLGTCLAYEMLACLFLSVETSLLLKTRVLFDDIGQSLIRLSSEDLQFRLVAAFLQFLGVPCGFSPPASCLYMAMDENSIFDNGLYDEKPLTFLNLSFSGVSSVGRMDHLGCRRWTRGHSREGEEFIRNIFHLVMPLFSGKEKSQLCFSWLRYEIAKVIWCLHTKNKKRLKSQGKNCKKLAKNLLKEPENCNNFCLWKQYAHLEWLLGNTEDARKVFDTALSMAGSKELKDCELCELSLLYAELEVELLLDLSGAATSRAVHILTRLTESGPYGPYTGQVLAVHILKARKAYEHALQDCWGESCVSGPAPTDSCNRLVSLVRCFMLFQYLTVGIDAAVRTYEQVSAKLKGSVSPEGSGLEDSAGTQRLSSALEAVTLMHTSLLRFHMKVSVYPLAPLREALSEALKLYPGNQVLWRSYVQIQNKSHSASKTRRFFNAVTRSTKPLEPWLFAIEAEKMRKRLVETVHRVDGREVHATIPETGLTHRIKALFENALRSDYGSQCPLLWRMARLLPLQELKLILGYGEYERKKELDKQQLKFSTKVSLGNKERSKGVFYKALQNCPWAKMLYNSLNHQLGGQQVLHFLSSPRSFPNTQIHPPAAAEQQVWRLQKEDGLFEKEHTLLGRERCTQPTDQQPHGHPTHHGRKDLRWLTLGVINKEDWLQVLELAQVLSGCVAWQVKKFSQLPFR</sequence>
<evidence type="ECO:0000256" key="3">
    <source>
        <dbReference type="ARBA" id="ARBA00023242"/>
    </source>
</evidence>